<dbReference type="Proteomes" id="UP001165063">
    <property type="component" value="Unassembled WGS sequence"/>
</dbReference>
<keyword evidence="3" id="KW-1185">Reference proteome</keyword>
<evidence type="ECO:0000256" key="1">
    <source>
        <dbReference type="SAM" id="MobiDB-lite"/>
    </source>
</evidence>
<sequence>MMNTASCFSKSYGMPQALESLPASLAKRDSTLSDASLDYMMDESDDVFDRTSLVRTNSSQSSNSSVSSVDSAGTKSILKKKRRSLSQRDCDREQRKRVSFSNQVERRVIIQDSVFDHRYMLKV</sequence>
<dbReference type="AlphaFoldDB" id="A0A9W6YYD7"/>
<evidence type="ECO:0000313" key="3">
    <source>
        <dbReference type="Proteomes" id="UP001165063"/>
    </source>
</evidence>
<name>A0A9W6YYD7_AMBMO</name>
<gene>
    <name evidence="2" type="ORF">Amon01_000660500</name>
</gene>
<proteinExistence type="predicted"/>
<dbReference type="EMBL" id="BSXU01004319">
    <property type="protein sequence ID" value="GMG42779.1"/>
    <property type="molecule type" value="Genomic_DNA"/>
</dbReference>
<reference evidence="2" key="1">
    <citation type="submission" date="2023-04" db="EMBL/GenBank/DDBJ databases">
        <title>Ambrosiozyma monospora NBRC 1965.</title>
        <authorList>
            <person name="Ichikawa N."/>
            <person name="Sato H."/>
            <person name="Tonouchi N."/>
        </authorList>
    </citation>
    <scope>NUCLEOTIDE SEQUENCE</scope>
    <source>
        <strain evidence="2">NBRC 1965</strain>
    </source>
</reference>
<feature type="compositionally biased region" description="Low complexity" evidence="1">
    <location>
        <begin position="57"/>
        <end position="71"/>
    </location>
</feature>
<organism evidence="2 3">
    <name type="scientific">Ambrosiozyma monospora</name>
    <name type="common">Yeast</name>
    <name type="synonym">Endomycopsis monosporus</name>
    <dbReference type="NCBI Taxonomy" id="43982"/>
    <lineage>
        <taxon>Eukaryota</taxon>
        <taxon>Fungi</taxon>
        <taxon>Dikarya</taxon>
        <taxon>Ascomycota</taxon>
        <taxon>Saccharomycotina</taxon>
        <taxon>Pichiomycetes</taxon>
        <taxon>Pichiales</taxon>
        <taxon>Pichiaceae</taxon>
        <taxon>Ambrosiozyma</taxon>
    </lineage>
</organism>
<accession>A0A9W6YYD7</accession>
<feature type="compositionally biased region" description="Basic and acidic residues" evidence="1">
    <location>
        <begin position="86"/>
        <end position="96"/>
    </location>
</feature>
<feature type="region of interest" description="Disordered" evidence="1">
    <location>
        <begin position="54"/>
        <end position="100"/>
    </location>
</feature>
<protein>
    <submittedName>
        <fullName evidence="2">Unnamed protein product</fullName>
    </submittedName>
</protein>
<evidence type="ECO:0000313" key="2">
    <source>
        <dbReference type="EMBL" id="GMG42779.1"/>
    </source>
</evidence>
<comment type="caution">
    <text evidence="2">The sequence shown here is derived from an EMBL/GenBank/DDBJ whole genome shotgun (WGS) entry which is preliminary data.</text>
</comment>